<sequence>MISPTLTPLMLEKCFRAATMVASFRSASEVHVTQARTRQAKNLERMSTLACTVENAGECWSRCTRFRPTQVRICLLWPFPAQVRHANLGDILHFTSWSSNLTAKSSLPCERRTGTISRRSLQSSTCISVQYASRERATSLSCRIYFPCLLRNFSEASN</sequence>
<reference evidence="1" key="1">
    <citation type="submission" date="2020-06" db="EMBL/GenBank/DDBJ databases">
        <title>WGS assembly of Ceratodon purpureus strain R40.</title>
        <authorList>
            <person name="Carey S.B."/>
            <person name="Jenkins J."/>
            <person name="Shu S."/>
            <person name="Lovell J.T."/>
            <person name="Sreedasyam A."/>
            <person name="Maumus F."/>
            <person name="Tiley G.P."/>
            <person name="Fernandez-Pozo N."/>
            <person name="Barry K."/>
            <person name="Chen C."/>
            <person name="Wang M."/>
            <person name="Lipzen A."/>
            <person name="Daum C."/>
            <person name="Saski C.A."/>
            <person name="Payton A.C."/>
            <person name="Mcbreen J.C."/>
            <person name="Conrad R.E."/>
            <person name="Kollar L.M."/>
            <person name="Olsson S."/>
            <person name="Huttunen S."/>
            <person name="Landis J.B."/>
            <person name="Wickett N.J."/>
            <person name="Johnson M.G."/>
            <person name="Rensing S.A."/>
            <person name="Grimwood J."/>
            <person name="Schmutz J."/>
            <person name="Mcdaniel S.F."/>
        </authorList>
    </citation>
    <scope>NUCLEOTIDE SEQUENCE</scope>
    <source>
        <strain evidence="1">R40</strain>
    </source>
</reference>
<dbReference type="EMBL" id="CM026421">
    <property type="protein sequence ID" value="KAG0592878.1"/>
    <property type="molecule type" value="Genomic_DNA"/>
</dbReference>
<evidence type="ECO:0000313" key="1">
    <source>
        <dbReference type="EMBL" id="KAG0592878.1"/>
    </source>
</evidence>
<name>A0A8T0JDH5_CERPU</name>
<organism evidence="1 2">
    <name type="scientific">Ceratodon purpureus</name>
    <name type="common">Fire moss</name>
    <name type="synonym">Dicranum purpureum</name>
    <dbReference type="NCBI Taxonomy" id="3225"/>
    <lineage>
        <taxon>Eukaryota</taxon>
        <taxon>Viridiplantae</taxon>
        <taxon>Streptophyta</taxon>
        <taxon>Embryophyta</taxon>
        <taxon>Bryophyta</taxon>
        <taxon>Bryophytina</taxon>
        <taxon>Bryopsida</taxon>
        <taxon>Dicranidae</taxon>
        <taxon>Pseudoditrichales</taxon>
        <taxon>Ditrichaceae</taxon>
        <taxon>Ceratodon</taxon>
    </lineage>
</organism>
<dbReference type="AlphaFoldDB" id="A0A8T0JDH5"/>
<dbReference type="Proteomes" id="UP000822688">
    <property type="component" value="Chromosome 1"/>
</dbReference>
<evidence type="ECO:0000313" key="2">
    <source>
        <dbReference type="Proteomes" id="UP000822688"/>
    </source>
</evidence>
<accession>A0A8T0JDH5</accession>
<keyword evidence="2" id="KW-1185">Reference proteome</keyword>
<gene>
    <name evidence="1" type="ORF">KC19_1G287300</name>
</gene>
<protein>
    <submittedName>
        <fullName evidence="1">Uncharacterized protein</fullName>
    </submittedName>
</protein>
<proteinExistence type="predicted"/>
<comment type="caution">
    <text evidence="1">The sequence shown here is derived from an EMBL/GenBank/DDBJ whole genome shotgun (WGS) entry which is preliminary data.</text>
</comment>